<comment type="caution">
    <text evidence="3">The sequence shown here is derived from an EMBL/GenBank/DDBJ whole genome shotgun (WGS) entry which is preliminary data.</text>
</comment>
<feature type="compositionally biased region" description="Low complexity" evidence="1">
    <location>
        <begin position="83"/>
        <end position="93"/>
    </location>
</feature>
<feature type="domain" description="DUF1023" evidence="2">
    <location>
        <begin position="333"/>
        <end position="507"/>
    </location>
</feature>
<dbReference type="RefSeq" id="WP_397023367.1">
    <property type="nucleotide sequence ID" value="NZ_JBITMB010000006.1"/>
</dbReference>
<proteinExistence type="predicted"/>
<evidence type="ECO:0000313" key="4">
    <source>
        <dbReference type="Proteomes" id="UP001612928"/>
    </source>
</evidence>
<sequence length="585" mass="61085">MRAPSAGEAFRRVALLAAEHHTDLDTPTRLMVAHAWVGGGAPHFAAGLATHRGSLQSAFALALASLAQAAARQGAPPPPPPSTSTQVPTAPATHGPFRGIDTGAMTALIAALEAAADRLGTAGHRLRAELAALGLPLSPAWTVLRAAEWTAAQCPDLRRRLARIRGSARWIPAGVAAHDLFGTYAVSRDALLARLATGDQAALAQLLALRDAAVPAQVASWWRRLPDGVRRRLVTLPGFGALNGLPAAVRDQANRHLLAAEKARLTAELSRLYGPGALASITADLRHLAVPAALLAQDEAVRLLRNIAMIERALALGGVSGHPPAYLLSFDLTGTGRLAVSWGDPDTAAVTVTYVPGLNTRLSAFAGDIDRARVLWQQAQATAGSRTIASIAWLGYDPPQISGTLTPGASVIGDAPARRGATELAAFADGLAAARTGPGRHVVLGHSYGSLVTGQAALLRPGRLADELVFVGSPGVGVDHATDLGLPAGRVWVGEDRNDPVAKLGHFGRDPGSPTFGARPFPVGRNLLQNAHSSYWDVDSASLRNLGRIVNEQYQELENPPALSPLPQLLMPQFGQNENIGDASH</sequence>
<dbReference type="Pfam" id="PF06259">
    <property type="entry name" value="Abhydrolase_8"/>
    <property type="match status" value="1"/>
</dbReference>
<keyword evidence="4" id="KW-1185">Reference proteome</keyword>
<evidence type="ECO:0000256" key="1">
    <source>
        <dbReference type="SAM" id="MobiDB-lite"/>
    </source>
</evidence>
<evidence type="ECO:0000313" key="3">
    <source>
        <dbReference type="EMBL" id="MFI7443238.1"/>
    </source>
</evidence>
<evidence type="ECO:0000259" key="2">
    <source>
        <dbReference type="Pfam" id="PF06259"/>
    </source>
</evidence>
<dbReference type="SUPFAM" id="SSF53474">
    <property type="entry name" value="alpha/beta-Hydrolases"/>
    <property type="match status" value="1"/>
</dbReference>
<gene>
    <name evidence="3" type="ORF">ACIBP5_24990</name>
</gene>
<dbReference type="InterPro" id="IPR029058">
    <property type="entry name" value="AB_hydrolase_fold"/>
</dbReference>
<dbReference type="Gene3D" id="3.40.50.1820">
    <property type="entry name" value="alpha/beta hydrolase"/>
    <property type="match status" value="1"/>
</dbReference>
<organism evidence="3 4">
    <name type="scientific">Nonomuraea indica</name>
    <dbReference type="NCBI Taxonomy" id="1581193"/>
    <lineage>
        <taxon>Bacteria</taxon>
        <taxon>Bacillati</taxon>
        <taxon>Actinomycetota</taxon>
        <taxon>Actinomycetes</taxon>
        <taxon>Streptosporangiales</taxon>
        <taxon>Streptosporangiaceae</taxon>
        <taxon>Nonomuraea</taxon>
    </lineage>
</organism>
<reference evidence="3 4" key="1">
    <citation type="submission" date="2024-10" db="EMBL/GenBank/DDBJ databases">
        <title>The Natural Products Discovery Center: Release of the First 8490 Sequenced Strains for Exploring Actinobacteria Biosynthetic Diversity.</title>
        <authorList>
            <person name="Kalkreuter E."/>
            <person name="Kautsar S.A."/>
            <person name="Yang D."/>
            <person name="Bader C.D."/>
            <person name="Teijaro C.N."/>
            <person name="Fluegel L."/>
            <person name="Davis C.M."/>
            <person name="Simpson J.R."/>
            <person name="Lauterbach L."/>
            <person name="Steele A.D."/>
            <person name="Gui C."/>
            <person name="Meng S."/>
            <person name="Li G."/>
            <person name="Viehrig K."/>
            <person name="Ye F."/>
            <person name="Su P."/>
            <person name="Kiefer A.F."/>
            <person name="Nichols A."/>
            <person name="Cepeda A.J."/>
            <person name="Yan W."/>
            <person name="Fan B."/>
            <person name="Jiang Y."/>
            <person name="Adhikari A."/>
            <person name="Zheng C.-J."/>
            <person name="Schuster L."/>
            <person name="Cowan T.M."/>
            <person name="Smanski M.J."/>
            <person name="Chevrette M.G."/>
            <person name="De Carvalho L.P.S."/>
            <person name="Shen B."/>
        </authorList>
    </citation>
    <scope>NUCLEOTIDE SEQUENCE [LARGE SCALE GENOMIC DNA]</scope>
    <source>
        <strain evidence="3 4">NPDC049503</strain>
    </source>
</reference>
<feature type="region of interest" description="Disordered" evidence="1">
    <location>
        <begin position="560"/>
        <end position="585"/>
    </location>
</feature>
<dbReference type="GO" id="GO:0016787">
    <property type="term" value="F:hydrolase activity"/>
    <property type="evidence" value="ECO:0007669"/>
    <property type="project" value="UniProtKB-KW"/>
</dbReference>
<dbReference type="Proteomes" id="UP001612928">
    <property type="component" value="Unassembled WGS sequence"/>
</dbReference>
<keyword evidence="3" id="KW-0378">Hydrolase</keyword>
<protein>
    <submittedName>
        <fullName evidence="3">Alpha/beta hydrolase</fullName>
    </submittedName>
</protein>
<accession>A0ABW8A8X8</accession>
<dbReference type="InterPro" id="IPR010427">
    <property type="entry name" value="DUF1023"/>
</dbReference>
<dbReference type="EMBL" id="JBITMB010000006">
    <property type="protein sequence ID" value="MFI7443238.1"/>
    <property type="molecule type" value="Genomic_DNA"/>
</dbReference>
<feature type="region of interest" description="Disordered" evidence="1">
    <location>
        <begin position="70"/>
        <end position="95"/>
    </location>
</feature>
<name>A0ABW8A8X8_9ACTN</name>